<dbReference type="Gene3D" id="3.40.710.10">
    <property type="entry name" value="DD-peptidase/beta-lactamase superfamily"/>
    <property type="match status" value="1"/>
</dbReference>
<dbReference type="OrthoDB" id="846150at2"/>
<evidence type="ECO:0000313" key="3">
    <source>
        <dbReference type="Proteomes" id="UP000182836"/>
    </source>
</evidence>
<proteinExistence type="predicted"/>
<sequence length="58" mass="6506">MDIAIQQAMDRHRIVGLAAAVVDRWSLVWLGSFGLADIERMIPITDSTLFLPPPFPKQ</sequence>
<dbReference type="InterPro" id="IPR012338">
    <property type="entry name" value="Beta-lactam/transpept-like"/>
</dbReference>
<evidence type="ECO:0000259" key="1">
    <source>
        <dbReference type="Pfam" id="PF00144"/>
    </source>
</evidence>
<dbReference type="EMBL" id="FNED01000029">
    <property type="protein sequence ID" value="SDJ82419.1"/>
    <property type="molecule type" value="Genomic_DNA"/>
</dbReference>
<protein>
    <submittedName>
        <fullName evidence="2">Beta-lactamase</fullName>
    </submittedName>
</protein>
<organism evidence="2 3">
    <name type="scientific">Aneurinibacillus migulanus</name>
    <name type="common">Bacillus migulanus</name>
    <dbReference type="NCBI Taxonomy" id="47500"/>
    <lineage>
        <taxon>Bacteria</taxon>
        <taxon>Bacillati</taxon>
        <taxon>Bacillota</taxon>
        <taxon>Bacilli</taxon>
        <taxon>Bacillales</taxon>
        <taxon>Paenibacillaceae</taxon>
        <taxon>Aneurinibacillus group</taxon>
        <taxon>Aneurinibacillus</taxon>
    </lineage>
</organism>
<reference evidence="2 3" key="1">
    <citation type="submission" date="2016-10" db="EMBL/GenBank/DDBJ databases">
        <authorList>
            <person name="de Groot N.N."/>
        </authorList>
    </citation>
    <scope>NUCLEOTIDE SEQUENCE [LARGE SCALE GENOMIC DNA]</scope>
    <source>
        <strain evidence="2 3">DSM 2895</strain>
    </source>
</reference>
<name>A0A1G8WVK0_ANEMI</name>
<dbReference type="AlphaFoldDB" id="A0A1G8WVK0"/>
<feature type="domain" description="Beta-lactamase-related" evidence="1">
    <location>
        <begin position="4"/>
        <end position="50"/>
    </location>
</feature>
<dbReference type="Proteomes" id="UP000182836">
    <property type="component" value="Unassembled WGS sequence"/>
</dbReference>
<accession>A0A1G8WVK0</accession>
<dbReference type="SUPFAM" id="SSF56601">
    <property type="entry name" value="beta-lactamase/transpeptidase-like"/>
    <property type="match status" value="1"/>
</dbReference>
<dbReference type="Pfam" id="PF00144">
    <property type="entry name" value="Beta-lactamase"/>
    <property type="match status" value="1"/>
</dbReference>
<evidence type="ECO:0000313" key="2">
    <source>
        <dbReference type="EMBL" id="SDJ82419.1"/>
    </source>
</evidence>
<dbReference type="InterPro" id="IPR001466">
    <property type="entry name" value="Beta-lactam-related"/>
</dbReference>
<gene>
    <name evidence="2" type="ORF">SAMN04487909_12950</name>
</gene>